<dbReference type="CDD" id="cd09917">
    <property type="entry name" value="F-box_SF"/>
    <property type="match status" value="1"/>
</dbReference>
<evidence type="ECO:0000259" key="2">
    <source>
        <dbReference type="PROSITE" id="PS50181"/>
    </source>
</evidence>
<dbReference type="Pfam" id="PF12937">
    <property type="entry name" value="F-box-like"/>
    <property type="match status" value="1"/>
</dbReference>
<dbReference type="OrthoDB" id="3800738at2759"/>
<dbReference type="AlphaFoldDB" id="A0A9P4WVQ5"/>
<feature type="region of interest" description="Disordered" evidence="1">
    <location>
        <begin position="167"/>
        <end position="187"/>
    </location>
</feature>
<dbReference type="SMART" id="SM00256">
    <property type="entry name" value="FBOX"/>
    <property type="match status" value="1"/>
</dbReference>
<dbReference type="Proteomes" id="UP000758155">
    <property type="component" value="Unassembled WGS sequence"/>
</dbReference>
<name>A0A9P4WVQ5_9PLEO</name>
<accession>A0A9P4WVQ5</accession>
<protein>
    <recommendedName>
        <fullName evidence="2">F-box domain-containing protein</fullName>
    </recommendedName>
</protein>
<dbReference type="SUPFAM" id="SSF81383">
    <property type="entry name" value="F-box domain"/>
    <property type="match status" value="1"/>
</dbReference>
<dbReference type="InterPro" id="IPR036047">
    <property type="entry name" value="F-box-like_dom_sf"/>
</dbReference>
<proteinExistence type="predicted"/>
<evidence type="ECO:0000313" key="3">
    <source>
        <dbReference type="EMBL" id="KAF3043458.1"/>
    </source>
</evidence>
<organism evidence="3 4">
    <name type="scientific">Didymella heteroderae</name>
    <dbReference type="NCBI Taxonomy" id="1769908"/>
    <lineage>
        <taxon>Eukaryota</taxon>
        <taxon>Fungi</taxon>
        <taxon>Dikarya</taxon>
        <taxon>Ascomycota</taxon>
        <taxon>Pezizomycotina</taxon>
        <taxon>Dothideomycetes</taxon>
        <taxon>Pleosporomycetidae</taxon>
        <taxon>Pleosporales</taxon>
        <taxon>Pleosporineae</taxon>
        <taxon>Didymellaceae</taxon>
        <taxon>Didymella</taxon>
    </lineage>
</organism>
<reference evidence="3" key="1">
    <citation type="submission" date="2019-04" db="EMBL/GenBank/DDBJ databases">
        <title>Sequencing of skin fungus with MAO and IRED activity.</title>
        <authorList>
            <person name="Marsaioli A.J."/>
            <person name="Bonatto J.M.C."/>
            <person name="Reis Junior O."/>
        </authorList>
    </citation>
    <scope>NUCLEOTIDE SEQUENCE</scope>
    <source>
        <strain evidence="3">28M1</strain>
    </source>
</reference>
<sequence length="274" mass="30909">MRRAAYAESICRYLRDTYHDTIVESALEGQDDAGRSLASPDSGAAGAALGPLPTEVLEEILRHLDFWSLARCLRVSKFWNAAISRSPQLQQALFLSPSVEDVSEGPALVFKLVIDTRRLRGVQRQLRPIFWIDTGKGYNNPPRLQRTRPSADDVVFNPILQNMFRSAQSLDASSPPTTPDEQPRRKDPATLCRTARGLPGAIWRKMLVSQPPAHTITMECDFTFDPSYRCKAWTPYTVEGGITMEDFFTLVQSRIQSSFDDYLRDQAFHLGNEK</sequence>
<gene>
    <name evidence="3" type="ORF">E8E12_008860</name>
</gene>
<comment type="caution">
    <text evidence="3">The sequence shown here is derived from an EMBL/GenBank/DDBJ whole genome shotgun (WGS) entry which is preliminary data.</text>
</comment>
<evidence type="ECO:0000256" key="1">
    <source>
        <dbReference type="SAM" id="MobiDB-lite"/>
    </source>
</evidence>
<feature type="domain" description="F-box" evidence="2">
    <location>
        <begin position="46"/>
        <end position="92"/>
    </location>
</feature>
<keyword evidence="4" id="KW-1185">Reference proteome</keyword>
<dbReference type="EMBL" id="SWKV01000012">
    <property type="protein sequence ID" value="KAF3043458.1"/>
    <property type="molecule type" value="Genomic_DNA"/>
</dbReference>
<dbReference type="InterPro" id="IPR001810">
    <property type="entry name" value="F-box_dom"/>
</dbReference>
<dbReference type="Gene3D" id="1.20.1280.50">
    <property type="match status" value="1"/>
</dbReference>
<evidence type="ECO:0000313" key="4">
    <source>
        <dbReference type="Proteomes" id="UP000758155"/>
    </source>
</evidence>
<dbReference type="PROSITE" id="PS50181">
    <property type="entry name" value="FBOX"/>
    <property type="match status" value="1"/>
</dbReference>